<dbReference type="InterPro" id="IPR001279">
    <property type="entry name" value="Metallo-B-lactamas"/>
</dbReference>
<dbReference type="EMBL" id="ADBJ01000035">
    <property type="protein sequence ID" value="EFA79423.1"/>
    <property type="molecule type" value="Genomic_DNA"/>
</dbReference>
<dbReference type="Proteomes" id="UP000001396">
    <property type="component" value="Unassembled WGS sequence"/>
</dbReference>
<dbReference type="PANTHER" id="PTHR30619:SF1">
    <property type="entry name" value="RECOMBINATION PROTEIN 2"/>
    <property type="match status" value="1"/>
</dbReference>
<evidence type="ECO:0000313" key="4">
    <source>
        <dbReference type="Proteomes" id="UP000001396"/>
    </source>
</evidence>
<sequence>MMFGGFIRVLYNGPDTPEIAKELVISHDSAKAEIKKQTDKDLDLDQDQIYVLGIRGCWYHTKQTTLKDLTKDLKDMEELMKVNKEAIIIVGDPIGLEQYLVHDVYYIARYLGFPEKEALDLIKQEISSDTYTTRSFLHGDIKITVIWNPTSDDLAGYFSTHIPMIHAIEVYICYCGHSGEEPGSIELFDGHHLASDLYKNLLKTSFRHFPTGVHLLFNCCFAVDVCASFIRHENGLSEEEAVKKIRQTYNTTLYRKATKNSKPLELEGNVMDLETFNNCTKANFEDQRSQINLMWNKVKLYLYPLSDHELVNHGAFPEIFQVGKLDQILPNVQARRRSWETVEGCNNKFINTVNEEGEYTDDDTRIRIFQSKEGDSSLVESKGFAMLVDGGATFEPSFWSRVKCLQVLDMVLLTHGDCDHVNGLLPFIFKYKFPTHSAPDIKHIAIQSGDLNTESRGWIHAYQLAKYANEFLKSAIHYNKLVKGDKIYLDKDKKIIIEIILPTPEGRIKVEEETKKLSKEKKRSAKLTDINKTGIVFILFNTINNTKMLFTGDADGIDISEQIKGRNITFDYVDIPHHGSENNNPGSFLESINAKNLVISTNGSKHGHPSPKTLVALANYLEIKKETKLHFNYHPDNSKFQLEPMKALRELIVQFPDRVIFPDIGKNHIDVIVKSNK</sequence>
<accession>D3BH39</accession>
<dbReference type="RefSeq" id="XP_020431544.1">
    <property type="nucleotide sequence ID" value="XM_020578675.1"/>
</dbReference>
<feature type="domain" description="Metallo-beta-lactamase" evidence="2">
    <location>
        <begin position="374"/>
        <end position="456"/>
    </location>
</feature>
<dbReference type="InterPro" id="IPR052159">
    <property type="entry name" value="Competence_DNA_uptake"/>
</dbReference>
<dbReference type="PANTHER" id="PTHR30619">
    <property type="entry name" value="DNA INTERNALIZATION/COMPETENCE PROTEIN COMEC/REC2"/>
    <property type="match status" value="1"/>
</dbReference>
<keyword evidence="1" id="KW-0175">Coiled coil</keyword>
<dbReference type="InterPro" id="IPR036866">
    <property type="entry name" value="RibonucZ/Hydroxyglut_hydro"/>
</dbReference>
<comment type="caution">
    <text evidence="3">The sequence shown here is derived from an EMBL/GenBank/DDBJ whole genome shotgun (WGS) entry which is preliminary data.</text>
</comment>
<name>D3BH39_HETP5</name>
<evidence type="ECO:0000313" key="3">
    <source>
        <dbReference type="EMBL" id="EFA79423.1"/>
    </source>
</evidence>
<evidence type="ECO:0000259" key="2">
    <source>
        <dbReference type="Pfam" id="PF00753"/>
    </source>
</evidence>
<dbReference type="GeneID" id="31363322"/>
<proteinExistence type="predicted"/>
<gene>
    <name evidence="3" type="ORF">PPL_07841</name>
</gene>
<dbReference type="Gene3D" id="3.60.15.10">
    <property type="entry name" value="Ribonuclease Z/Hydroxyacylglutathione hydrolase-like"/>
    <property type="match status" value="1"/>
</dbReference>
<dbReference type="SUPFAM" id="SSF56281">
    <property type="entry name" value="Metallo-hydrolase/oxidoreductase"/>
    <property type="match status" value="1"/>
</dbReference>
<keyword evidence="4" id="KW-1185">Reference proteome</keyword>
<reference evidence="3 4" key="1">
    <citation type="journal article" date="2011" name="Genome Res.">
        <title>Phylogeny-wide analysis of social amoeba genomes highlights ancient origins for complex intercellular communication.</title>
        <authorList>
            <person name="Heidel A.J."/>
            <person name="Lawal H.M."/>
            <person name="Felder M."/>
            <person name="Schilde C."/>
            <person name="Helps N.R."/>
            <person name="Tunggal B."/>
            <person name="Rivero F."/>
            <person name="John U."/>
            <person name="Schleicher M."/>
            <person name="Eichinger L."/>
            <person name="Platzer M."/>
            <person name="Noegel A.A."/>
            <person name="Schaap P."/>
            <person name="Gloeckner G."/>
        </authorList>
    </citation>
    <scope>NUCLEOTIDE SEQUENCE [LARGE SCALE GENOMIC DNA]</scope>
    <source>
        <strain evidence="4">ATCC 26659 / Pp 5 / PN500</strain>
    </source>
</reference>
<protein>
    <recommendedName>
        <fullName evidence="2">Metallo-beta-lactamase domain-containing protein</fullName>
    </recommendedName>
</protein>
<dbReference type="STRING" id="670386.D3BH39"/>
<dbReference type="Pfam" id="PF00753">
    <property type="entry name" value="Lactamase_B"/>
    <property type="match status" value="1"/>
</dbReference>
<feature type="coiled-coil region" evidence="1">
    <location>
        <begin position="59"/>
        <end position="86"/>
    </location>
</feature>
<dbReference type="InParanoid" id="D3BH39"/>
<organism evidence="3 4">
    <name type="scientific">Heterostelium pallidum (strain ATCC 26659 / Pp 5 / PN500)</name>
    <name type="common">Cellular slime mold</name>
    <name type="synonym">Polysphondylium pallidum</name>
    <dbReference type="NCBI Taxonomy" id="670386"/>
    <lineage>
        <taxon>Eukaryota</taxon>
        <taxon>Amoebozoa</taxon>
        <taxon>Evosea</taxon>
        <taxon>Eumycetozoa</taxon>
        <taxon>Dictyostelia</taxon>
        <taxon>Acytosteliales</taxon>
        <taxon>Acytosteliaceae</taxon>
        <taxon>Heterostelium</taxon>
    </lineage>
</organism>
<evidence type="ECO:0000256" key="1">
    <source>
        <dbReference type="SAM" id="Coils"/>
    </source>
</evidence>
<dbReference type="AlphaFoldDB" id="D3BH39"/>